<dbReference type="WBParaSite" id="SMUV_0000555401-mRNA-1">
    <property type="protein sequence ID" value="SMUV_0000555401-mRNA-1"/>
    <property type="gene ID" value="SMUV_0000555401"/>
</dbReference>
<name>A0A0N5ALW8_9BILA</name>
<protein>
    <submittedName>
        <fullName evidence="3">Uncharacterized protein</fullName>
    </submittedName>
</protein>
<keyword evidence="2" id="KW-1185">Reference proteome</keyword>
<dbReference type="Proteomes" id="UP000046393">
    <property type="component" value="Unplaced"/>
</dbReference>
<feature type="compositionally biased region" description="Low complexity" evidence="1">
    <location>
        <begin position="35"/>
        <end position="44"/>
    </location>
</feature>
<dbReference type="AlphaFoldDB" id="A0A0N5ALW8"/>
<accession>A0A0N5ALW8</accession>
<proteinExistence type="predicted"/>
<evidence type="ECO:0000313" key="2">
    <source>
        <dbReference type="Proteomes" id="UP000046393"/>
    </source>
</evidence>
<evidence type="ECO:0000256" key="1">
    <source>
        <dbReference type="SAM" id="MobiDB-lite"/>
    </source>
</evidence>
<reference evidence="3" key="1">
    <citation type="submission" date="2017-02" db="UniProtKB">
        <authorList>
            <consortium name="WormBaseParasite"/>
        </authorList>
    </citation>
    <scope>IDENTIFICATION</scope>
</reference>
<organism evidence="2 3">
    <name type="scientific">Syphacia muris</name>
    <dbReference type="NCBI Taxonomy" id="451379"/>
    <lineage>
        <taxon>Eukaryota</taxon>
        <taxon>Metazoa</taxon>
        <taxon>Ecdysozoa</taxon>
        <taxon>Nematoda</taxon>
        <taxon>Chromadorea</taxon>
        <taxon>Rhabditida</taxon>
        <taxon>Spirurina</taxon>
        <taxon>Oxyuridomorpha</taxon>
        <taxon>Oxyuroidea</taxon>
        <taxon>Oxyuridae</taxon>
        <taxon>Syphacia</taxon>
    </lineage>
</organism>
<sequence length="104" mass="11980">MHPGQISKAAKRRAFRSNDPSYAGPRRNPARNMSAAAFEPAPTETPRPDGHKMKWTFNRFFSMRSISIDDRDDDIRWRMSAAKSVAFVGETRHTQNRFSKEKLP</sequence>
<feature type="region of interest" description="Disordered" evidence="1">
    <location>
        <begin position="1"/>
        <end position="52"/>
    </location>
</feature>
<evidence type="ECO:0000313" key="3">
    <source>
        <dbReference type="WBParaSite" id="SMUV_0000555401-mRNA-1"/>
    </source>
</evidence>